<protein>
    <submittedName>
        <fullName evidence="2">Uncharacterized protein</fullName>
    </submittedName>
</protein>
<feature type="transmembrane region" description="Helical" evidence="1">
    <location>
        <begin position="655"/>
        <end position="680"/>
    </location>
</feature>
<gene>
    <name evidence="2" type="ORF">FSPOR_4219</name>
</gene>
<feature type="transmembrane region" description="Helical" evidence="1">
    <location>
        <begin position="195"/>
        <end position="220"/>
    </location>
</feature>
<accession>A0A395SD65</accession>
<dbReference type="Proteomes" id="UP000266152">
    <property type="component" value="Unassembled WGS sequence"/>
</dbReference>
<keyword evidence="3" id="KW-1185">Reference proteome</keyword>
<feature type="transmembrane region" description="Helical" evidence="1">
    <location>
        <begin position="69"/>
        <end position="95"/>
    </location>
</feature>
<sequence length="753" mass="83196">MAGYQAVHHLEAQAISQEQDSANSGQVVSPLGKSGQWNLDVNYQPPIKSATTFIVPPRQPRIREWWRRIGLIGTLILAAGTGAILFSIALLIFLYKGADKARNRDPRSEFWDMIVFNEWATRLVTICSAVIRVSMGFQIGFAAAAMAAVILETSGSRFVDTAMLSIQRAASSSAGPGSMIPTAWQHFSSGRGSGLLYLVLLASAFIIALISTLTSTIILFDFGQDQISAPIATRLTAVGFDTQEIFPFNGISYWKSRPLAHWRFAESRPVKVETELRTDYAIDTGDIYRALLPFGKDTDRTSLEFYEGPAVVVNQRTACFGPKFESTVLKYQQGDSEVTSGLYLNASFTVENQTDFLGSASNTHKNIICRVHNDWNTTHHNVLPISLCNNGEDPVFIKNGTKNPLSGWDYSFNSVLLINSGSPLNGLEQTYDNKTGKPSKVEIPDNLQNLTFTRDGPWTIAHTTDGLEAFNATVCYISQNLPHRYNVTISGRAIDAEPEPLYEWSDIAAQENGISILQQLGVGTSSGSTKDRDILDLQVHSDPEPWADPSEEARVQQAYTLLWTTLVEYSLLGSWSFAGRIMTNSILSQFIWPTHPEHSAVVQNIMQETGDPAQAMQALVFRFYQMLYYDWLPNYKPTHQVTTINAKDVLIPEQWTGLVAVLVIIIIHFIVTAATMYLFAQRTTSSLLGNAWQAVSQMVSPETQDVIRATGGEGMKDKEVAQLVKAAGLDNEAYTVSSSADNGRTELRARQTN</sequence>
<dbReference type="AlphaFoldDB" id="A0A395SD65"/>
<dbReference type="EMBL" id="PXOF01000054">
    <property type="protein sequence ID" value="RGP70107.1"/>
    <property type="molecule type" value="Genomic_DNA"/>
</dbReference>
<name>A0A395SD65_FUSSP</name>
<keyword evidence="1" id="KW-0472">Membrane</keyword>
<evidence type="ECO:0000256" key="1">
    <source>
        <dbReference type="SAM" id="Phobius"/>
    </source>
</evidence>
<evidence type="ECO:0000313" key="2">
    <source>
        <dbReference type="EMBL" id="RGP70107.1"/>
    </source>
</evidence>
<comment type="caution">
    <text evidence="2">The sequence shown here is derived from an EMBL/GenBank/DDBJ whole genome shotgun (WGS) entry which is preliminary data.</text>
</comment>
<keyword evidence="1" id="KW-1133">Transmembrane helix</keyword>
<reference evidence="2 3" key="1">
    <citation type="journal article" date="2018" name="PLoS Pathog.">
        <title>Evolution of structural diversity of trichothecenes, a family of toxins produced by plant pathogenic and entomopathogenic fungi.</title>
        <authorList>
            <person name="Proctor R.H."/>
            <person name="McCormick S.P."/>
            <person name="Kim H.S."/>
            <person name="Cardoza R.E."/>
            <person name="Stanley A.M."/>
            <person name="Lindo L."/>
            <person name="Kelly A."/>
            <person name="Brown D.W."/>
            <person name="Lee T."/>
            <person name="Vaughan M.M."/>
            <person name="Alexander N.J."/>
            <person name="Busman M."/>
            <person name="Gutierrez S."/>
        </authorList>
    </citation>
    <scope>NUCLEOTIDE SEQUENCE [LARGE SCALE GENOMIC DNA]</scope>
    <source>
        <strain evidence="2 3">NRRL 3299</strain>
    </source>
</reference>
<proteinExistence type="predicted"/>
<organism evidence="2 3">
    <name type="scientific">Fusarium sporotrichioides</name>
    <dbReference type="NCBI Taxonomy" id="5514"/>
    <lineage>
        <taxon>Eukaryota</taxon>
        <taxon>Fungi</taxon>
        <taxon>Dikarya</taxon>
        <taxon>Ascomycota</taxon>
        <taxon>Pezizomycotina</taxon>
        <taxon>Sordariomycetes</taxon>
        <taxon>Hypocreomycetidae</taxon>
        <taxon>Hypocreales</taxon>
        <taxon>Nectriaceae</taxon>
        <taxon>Fusarium</taxon>
    </lineage>
</organism>
<feature type="transmembrane region" description="Helical" evidence="1">
    <location>
        <begin position="123"/>
        <end position="151"/>
    </location>
</feature>
<evidence type="ECO:0000313" key="3">
    <source>
        <dbReference type="Proteomes" id="UP000266152"/>
    </source>
</evidence>
<keyword evidence="1" id="KW-0812">Transmembrane</keyword>